<dbReference type="AlphaFoldDB" id="A0AAU8HX03"/>
<feature type="domain" description="Bacterial sugar transferase" evidence="3">
    <location>
        <begin position="31"/>
        <end position="206"/>
    </location>
</feature>
<dbReference type="Pfam" id="PF02397">
    <property type="entry name" value="Bac_transf"/>
    <property type="match status" value="1"/>
</dbReference>
<dbReference type="GO" id="GO:0016780">
    <property type="term" value="F:phosphotransferase activity, for other substituted phosphate groups"/>
    <property type="evidence" value="ECO:0007669"/>
    <property type="project" value="TreeGrafter"/>
</dbReference>
<comment type="similarity">
    <text evidence="1">Belongs to the bacterial sugar transferase family.</text>
</comment>
<keyword evidence="2" id="KW-0812">Transmembrane</keyword>
<dbReference type="RefSeq" id="WP_353894430.1">
    <property type="nucleotide sequence ID" value="NZ_CP159485.1"/>
</dbReference>
<name>A0AAU8HX03_9FIRM</name>
<feature type="transmembrane region" description="Helical" evidence="2">
    <location>
        <begin position="36"/>
        <end position="57"/>
    </location>
</feature>
<evidence type="ECO:0000256" key="1">
    <source>
        <dbReference type="ARBA" id="ARBA00006464"/>
    </source>
</evidence>
<dbReference type="EC" id="2.7.8.-" evidence="4"/>
<dbReference type="PANTHER" id="PTHR30576">
    <property type="entry name" value="COLANIC BIOSYNTHESIS UDP-GLUCOSE LIPID CARRIER TRANSFERASE"/>
    <property type="match status" value="1"/>
</dbReference>
<dbReference type="EMBL" id="CP159485">
    <property type="protein sequence ID" value="XCI29882.1"/>
    <property type="molecule type" value="Genomic_DNA"/>
</dbReference>
<reference evidence="4" key="1">
    <citation type="journal article" date="2018" name="Antonie Van Leeuwenhoek">
        <title>Proteinivorax hydrogeniformans sp. nov., an anaerobic, haloalkaliphilic bacterium fermenting proteinaceous compounds with high hydrogen production.</title>
        <authorList>
            <person name="Boltyanskaya Y."/>
            <person name="Detkova E."/>
            <person name="Pimenov N."/>
            <person name="Kevbrin V."/>
        </authorList>
    </citation>
    <scope>NUCLEOTIDE SEQUENCE</scope>
    <source>
        <strain evidence="4">Z-710</strain>
    </source>
</reference>
<keyword evidence="2" id="KW-1133">Transmembrane helix</keyword>
<evidence type="ECO:0000256" key="2">
    <source>
        <dbReference type="SAM" id="Phobius"/>
    </source>
</evidence>
<accession>A0AAU8HX03</accession>
<reference evidence="4" key="2">
    <citation type="submission" date="2024-06" db="EMBL/GenBank/DDBJ databases">
        <authorList>
            <person name="Petrova K.O."/>
            <person name="Toshchakov S.V."/>
            <person name="Boltjanskaja Y.V."/>
            <person name="Kevbrin V.V."/>
        </authorList>
    </citation>
    <scope>NUCLEOTIDE SEQUENCE</scope>
    <source>
        <strain evidence="4">Z-710</strain>
    </source>
</reference>
<evidence type="ECO:0000259" key="3">
    <source>
        <dbReference type="Pfam" id="PF02397"/>
    </source>
</evidence>
<dbReference type="InterPro" id="IPR003362">
    <property type="entry name" value="Bact_transf"/>
</dbReference>
<evidence type="ECO:0000313" key="4">
    <source>
        <dbReference type="EMBL" id="XCI29882.1"/>
    </source>
</evidence>
<gene>
    <name evidence="4" type="ORF">PRVXH_001233</name>
</gene>
<keyword evidence="4" id="KW-0808">Transferase</keyword>
<organism evidence="4">
    <name type="scientific">Proteinivorax hydrogeniformans</name>
    <dbReference type="NCBI Taxonomy" id="1826727"/>
    <lineage>
        <taxon>Bacteria</taxon>
        <taxon>Bacillati</taxon>
        <taxon>Bacillota</taxon>
        <taxon>Clostridia</taxon>
        <taxon>Eubacteriales</taxon>
        <taxon>Proteinivoracaceae</taxon>
        <taxon>Proteinivorax</taxon>
    </lineage>
</organism>
<proteinExistence type="inferred from homology"/>
<dbReference type="PANTHER" id="PTHR30576:SF8">
    <property type="entry name" value="UNDECAPRENYL-PHOSPHATE GALACTOSE PHOSPHOTRANSFERASE"/>
    <property type="match status" value="1"/>
</dbReference>
<protein>
    <submittedName>
        <fullName evidence="4">Sugar transferase</fullName>
        <ecNumber evidence="4">2.7.8.-</ecNumber>
    </submittedName>
</protein>
<keyword evidence="2" id="KW-0472">Membrane</keyword>
<sequence>MKNEIKSELSPSNLPTFQLSNQKGFYRNFIKRPMDLILSLMAIIVLSPVLIIVGVLVRVKLGSPVLFKQKRPGLNEKIFTMYKFRTMTDEKDENGELLPDSVRLTKFGNMLRSTSLDELPELFNILKGDMSIVGPRPQLVRDMVFMSHDQRKRHSVHPGLTGWAQVNGRNNVTWEEKLSLDLQYLKDITFIKDMKIILMTIVKVFKKEDISTQGMETAEDLGDYLLKVGKVDREEYSKKMRKADITVN</sequence>